<evidence type="ECO:0000313" key="1">
    <source>
        <dbReference type="EMBL" id="KAB8075485.1"/>
    </source>
</evidence>
<dbReference type="EMBL" id="ML732193">
    <property type="protein sequence ID" value="KAB8075485.1"/>
    <property type="molecule type" value="Genomic_DNA"/>
</dbReference>
<evidence type="ECO:0000313" key="2">
    <source>
        <dbReference type="Proteomes" id="UP000326565"/>
    </source>
</evidence>
<organism evidence="1 2">
    <name type="scientific">Aspergillus leporis</name>
    <dbReference type="NCBI Taxonomy" id="41062"/>
    <lineage>
        <taxon>Eukaryota</taxon>
        <taxon>Fungi</taxon>
        <taxon>Dikarya</taxon>
        <taxon>Ascomycota</taxon>
        <taxon>Pezizomycotina</taxon>
        <taxon>Eurotiomycetes</taxon>
        <taxon>Eurotiomycetidae</taxon>
        <taxon>Eurotiales</taxon>
        <taxon>Aspergillaceae</taxon>
        <taxon>Aspergillus</taxon>
        <taxon>Aspergillus subgen. Circumdati</taxon>
    </lineage>
</organism>
<name>A0A5N5X5Z9_9EURO</name>
<keyword evidence="2" id="KW-1185">Reference proteome</keyword>
<proteinExistence type="predicted"/>
<accession>A0A5N5X5Z9</accession>
<reference evidence="1 2" key="1">
    <citation type="submission" date="2019-04" db="EMBL/GenBank/DDBJ databases">
        <title>Friends and foes A comparative genomics study of 23 Aspergillus species from section Flavi.</title>
        <authorList>
            <consortium name="DOE Joint Genome Institute"/>
            <person name="Kjaerbolling I."/>
            <person name="Vesth T."/>
            <person name="Frisvad J.C."/>
            <person name="Nybo J.L."/>
            <person name="Theobald S."/>
            <person name="Kildgaard S."/>
            <person name="Isbrandt T."/>
            <person name="Kuo A."/>
            <person name="Sato A."/>
            <person name="Lyhne E.K."/>
            <person name="Kogle M.E."/>
            <person name="Wiebenga A."/>
            <person name="Kun R.S."/>
            <person name="Lubbers R.J."/>
            <person name="Makela M.R."/>
            <person name="Barry K."/>
            <person name="Chovatia M."/>
            <person name="Clum A."/>
            <person name="Daum C."/>
            <person name="Haridas S."/>
            <person name="He G."/>
            <person name="LaButti K."/>
            <person name="Lipzen A."/>
            <person name="Mondo S."/>
            <person name="Riley R."/>
            <person name="Salamov A."/>
            <person name="Simmons B.A."/>
            <person name="Magnuson J.K."/>
            <person name="Henrissat B."/>
            <person name="Mortensen U.H."/>
            <person name="Larsen T.O."/>
            <person name="Devries R.P."/>
            <person name="Grigoriev I.V."/>
            <person name="Machida M."/>
            <person name="Baker S.E."/>
            <person name="Andersen M.R."/>
        </authorList>
    </citation>
    <scope>NUCLEOTIDE SEQUENCE [LARGE SCALE GENOMIC DNA]</scope>
    <source>
        <strain evidence="1 2">CBS 151.66</strain>
    </source>
</reference>
<sequence length="86" mass="9260">MGYIANTSPQQFRANRVTRILASPVASAAIIVFSTGPAAQALPAFAAENQYQDITDSQNSPFQKAFGTDKPCLQWLTEQPNVFGAL</sequence>
<gene>
    <name evidence="1" type="ORF">BDV29DRAFT_155570</name>
</gene>
<dbReference type="Proteomes" id="UP000326565">
    <property type="component" value="Unassembled WGS sequence"/>
</dbReference>
<dbReference type="AlphaFoldDB" id="A0A5N5X5Z9"/>
<protein>
    <submittedName>
        <fullName evidence="1">Uncharacterized protein</fullName>
    </submittedName>
</protein>